<comment type="caution">
    <text evidence="2">The sequence shown here is derived from an EMBL/GenBank/DDBJ whole genome shotgun (WGS) entry which is preliminary data.</text>
</comment>
<keyword evidence="3" id="KW-1185">Reference proteome</keyword>
<dbReference type="Proteomes" id="UP001225072">
    <property type="component" value="Unassembled WGS sequence"/>
</dbReference>
<name>A0ABU0TFK4_9FLAO</name>
<sequence>MKPKKIAGVPPQKTGGFHDTESLKKFDSPEKAAENFHLLKERLFSVNEWKSYCGKGSADFQLYDSAGHPVQRIPRISDFIRINIPGPGDQAGKGFDWVEIIQITHQNTDQKESILITSSPCSNPEENKNSYIAHFYSEKATSNFRISHSGSILKAGIHGRNESPNFKAKLTDKIRNLMVALVGIFGFSKIQWKCLTDGLLDFDSH</sequence>
<feature type="region of interest" description="Disordered" evidence="1">
    <location>
        <begin position="1"/>
        <end position="22"/>
    </location>
</feature>
<reference evidence="2 3" key="1">
    <citation type="submission" date="2023-07" db="EMBL/GenBank/DDBJ databases">
        <title>Functional and genomic diversity of the sorghum phyllosphere microbiome.</title>
        <authorList>
            <person name="Shade A."/>
        </authorList>
    </citation>
    <scope>NUCLEOTIDE SEQUENCE [LARGE SCALE GENOMIC DNA]</scope>
    <source>
        <strain evidence="2 3">SORGH_AS_1064</strain>
    </source>
</reference>
<evidence type="ECO:0000313" key="3">
    <source>
        <dbReference type="Proteomes" id="UP001225072"/>
    </source>
</evidence>
<organism evidence="2 3">
    <name type="scientific">Chryseobacterium camelliae</name>
    <dbReference type="NCBI Taxonomy" id="1265445"/>
    <lineage>
        <taxon>Bacteria</taxon>
        <taxon>Pseudomonadati</taxon>
        <taxon>Bacteroidota</taxon>
        <taxon>Flavobacteriia</taxon>
        <taxon>Flavobacteriales</taxon>
        <taxon>Weeksellaceae</taxon>
        <taxon>Chryseobacterium group</taxon>
        <taxon>Chryseobacterium</taxon>
    </lineage>
</organism>
<dbReference type="EMBL" id="JAUTAL010000001">
    <property type="protein sequence ID" value="MDQ1095833.1"/>
    <property type="molecule type" value="Genomic_DNA"/>
</dbReference>
<gene>
    <name evidence="2" type="ORF">QE404_000980</name>
</gene>
<evidence type="ECO:0000256" key="1">
    <source>
        <dbReference type="SAM" id="MobiDB-lite"/>
    </source>
</evidence>
<evidence type="ECO:0000313" key="2">
    <source>
        <dbReference type="EMBL" id="MDQ1095833.1"/>
    </source>
</evidence>
<dbReference type="RefSeq" id="WP_307447200.1">
    <property type="nucleotide sequence ID" value="NZ_JAUTAL010000001.1"/>
</dbReference>
<proteinExistence type="predicted"/>
<protein>
    <submittedName>
        <fullName evidence="2">Uncharacterized protein</fullName>
    </submittedName>
</protein>
<accession>A0ABU0TFK4</accession>